<dbReference type="Proteomes" id="UP000284824">
    <property type="component" value="Unassembled WGS sequence"/>
</dbReference>
<dbReference type="SUPFAM" id="SSF48452">
    <property type="entry name" value="TPR-like"/>
    <property type="match status" value="1"/>
</dbReference>
<feature type="domain" description="Winged helix-turn-helix" evidence="1">
    <location>
        <begin position="267"/>
        <end position="341"/>
    </location>
</feature>
<protein>
    <submittedName>
        <fullName evidence="2">Non-specific serine/threonine protein kinase</fullName>
    </submittedName>
</protein>
<dbReference type="GO" id="GO:0004674">
    <property type="term" value="F:protein serine/threonine kinase activity"/>
    <property type="evidence" value="ECO:0007669"/>
    <property type="project" value="UniProtKB-KW"/>
</dbReference>
<dbReference type="InterPro" id="IPR027417">
    <property type="entry name" value="P-loop_NTPase"/>
</dbReference>
<dbReference type="PRINTS" id="PR00364">
    <property type="entry name" value="DISEASERSIST"/>
</dbReference>
<dbReference type="Pfam" id="PF25872">
    <property type="entry name" value="HTH_77"/>
    <property type="match status" value="1"/>
</dbReference>
<keyword evidence="3" id="KW-1185">Reference proteome</keyword>
<evidence type="ECO:0000313" key="3">
    <source>
        <dbReference type="Proteomes" id="UP000284824"/>
    </source>
</evidence>
<accession>A0A438M7N3</accession>
<dbReference type="SUPFAM" id="SSF52540">
    <property type="entry name" value="P-loop containing nucleoside triphosphate hydrolases"/>
    <property type="match status" value="1"/>
</dbReference>
<evidence type="ECO:0000259" key="1">
    <source>
        <dbReference type="Pfam" id="PF25872"/>
    </source>
</evidence>
<keyword evidence="2" id="KW-0723">Serine/threonine-protein kinase</keyword>
<dbReference type="PANTHER" id="PTHR47691">
    <property type="entry name" value="REGULATOR-RELATED"/>
    <property type="match status" value="1"/>
</dbReference>
<dbReference type="InterPro" id="IPR058852">
    <property type="entry name" value="HTH_77"/>
</dbReference>
<comment type="caution">
    <text evidence="2">The sequence shown here is derived from an EMBL/GenBank/DDBJ whole genome shotgun (WGS) entry which is preliminary data.</text>
</comment>
<dbReference type="RefSeq" id="WP_127933945.1">
    <property type="nucleotide sequence ID" value="NZ_SAUN01000001.1"/>
</dbReference>
<dbReference type="EMBL" id="SAUN01000001">
    <property type="protein sequence ID" value="RVX41734.1"/>
    <property type="molecule type" value="Genomic_DNA"/>
</dbReference>
<evidence type="ECO:0000313" key="2">
    <source>
        <dbReference type="EMBL" id="RVX41734.1"/>
    </source>
</evidence>
<proteinExistence type="predicted"/>
<reference evidence="2 3" key="1">
    <citation type="submission" date="2019-01" db="EMBL/GenBank/DDBJ databases">
        <title>Sequencing the genomes of 1000 actinobacteria strains.</title>
        <authorList>
            <person name="Klenk H.-P."/>
        </authorList>
    </citation>
    <scope>NUCLEOTIDE SEQUENCE [LARGE SCALE GENOMIC DNA]</scope>
    <source>
        <strain evidence="2 3">DSM 43925</strain>
    </source>
</reference>
<dbReference type="InterPro" id="IPR011990">
    <property type="entry name" value="TPR-like_helical_dom_sf"/>
</dbReference>
<keyword evidence="2" id="KW-0418">Kinase</keyword>
<sequence>MGSLPVAESSFVGRRREITQVSRALSRARLVTLTGVGGVGKTRLALEVAARSERVFRDGVWVVDLAALRDGTLVARTVADTLGIQDRSGRPPEEQLAGYLADRALLIVLDNCEHLCQACALFAETMLRSVPGLRILATSRQTLGVPGEHVLVVPPLSVPDPDRLPPTAALMRREAVRLLADRATTGTRDFAVTKENRHAVAALCARLEGIPLAIELAAARLASLSIEQVVSRLEDRLALLTGGNPAALPRQQTLRATIDWSHALCTPQERRLWARLSVFAGGFDLDAAESVCVDADLGGEEILDLVDGLVKQSIIMRVEVKGSVRYRMLETIRDYGRERLAEQGEMDRLSSRHRDYFLGLVERMNAGWSGPGQVAALARLRTDHDNLRAALEWCMRDPAGPEPALALTAALRYHWCVGGYVTEGRWWLERALGLSGEPSPARTAALWVAAWTAVNLGDHRAAGRCLGECERLAEQQHDEVSQAYARTMRGIDAIYQGRVSEAIGHLEEAIAAHQRLEEANGILLSMLVQARSYSNVGDTARCKALAERTLTLSEELGERCWHAYALWAYGLEVWAEGDTERADDLARRGLSIQWEFNDAVGASLTIELLAWIAESRHELVRAARLLGAAGVIWRSIGASAGFRSPQTSELHDRCVRRVRHVLGEARCRAARQEAERNCTTVEQAIAYALHDCRPQPSGG</sequence>
<dbReference type="AlphaFoldDB" id="A0A438M7N3"/>
<dbReference type="Gene3D" id="3.40.50.300">
    <property type="entry name" value="P-loop containing nucleotide triphosphate hydrolases"/>
    <property type="match status" value="1"/>
</dbReference>
<name>A0A438M7N3_9ACTN</name>
<dbReference type="OrthoDB" id="499349at2"/>
<dbReference type="PANTHER" id="PTHR47691:SF3">
    <property type="entry name" value="HTH-TYPE TRANSCRIPTIONAL REGULATOR RV0890C-RELATED"/>
    <property type="match status" value="1"/>
</dbReference>
<organism evidence="2 3">
    <name type="scientific">Nonomuraea polychroma</name>
    <dbReference type="NCBI Taxonomy" id="46176"/>
    <lineage>
        <taxon>Bacteria</taxon>
        <taxon>Bacillati</taxon>
        <taxon>Actinomycetota</taxon>
        <taxon>Actinomycetes</taxon>
        <taxon>Streptosporangiales</taxon>
        <taxon>Streptosporangiaceae</taxon>
        <taxon>Nonomuraea</taxon>
    </lineage>
</organism>
<gene>
    <name evidence="2" type="ORF">EDD27_4300</name>
</gene>
<keyword evidence="2" id="KW-0808">Transferase</keyword>
<dbReference type="Gene3D" id="1.25.40.10">
    <property type="entry name" value="Tetratricopeptide repeat domain"/>
    <property type="match status" value="1"/>
</dbReference>